<feature type="transmembrane region" description="Helical" evidence="1">
    <location>
        <begin position="6"/>
        <end position="24"/>
    </location>
</feature>
<dbReference type="Proteomes" id="UP000288490">
    <property type="component" value="Unassembled WGS sequence"/>
</dbReference>
<dbReference type="AlphaFoldDB" id="A0A429ZAX8"/>
<keyword evidence="1" id="KW-1133">Transmembrane helix</keyword>
<evidence type="ECO:0000313" key="3">
    <source>
        <dbReference type="Proteomes" id="UP000288490"/>
    </source>
</evidence>
<dbReference type="RefSeq" id="WP_125958440.1">
    <property type="nucleotide sequence ID" value="NZ_NGJT01000029.1"/>
</dbReference>
<evidence type="ECO:0000256" key="1">
    <source>
        <dbReference type="SAM" id="Phobius"/>
    </source>
</evidence>
<dbReference type="OrthoDB" id="2200274at2"/>
<evidence type="ECO:0000313" key="2">
    <source>
        <dbReference type="EMBL" id="RST90858.1"/>
    </source>
</evidence>
<sequence>MAYLTIGLAILAVLISSVSIFLTYQMQQIIQSKQIKQDRELAKMLAKQDSFIFMTQKQYEKEYHLFWNLFDLLQQTIDRTKSIKGSLQLLKENSEPTLEKTYIKLIQDGVVKSSESLNELDNQLNQYEPFIQEPLFNEFKHIIEDLRDFQQRRFNYFSYESVTNEIIEDFLNDTLSSIKESEIIRENIVVFLRKHFENSRVN</sequence>
<keyword evidence="3" id="KW-1185">Reference proteome</keyword>
<gene>
    <name evidence="2" type="ORF">CBF36_10915</name>
</gene>
<organism evidence="2 3">
    <name type="scientific">Vagococcus bubulae</name>
    <dbReference type="NCBI Taxonomy" id="1977868"/>
    <lineage>
        <taxon>Bacteria</taxon>
        <taxon>Bacillati</taxon>
        <taxon>Bacillota</taxon>
        <taxon>Bacilli</taxon>
        <taxon>Lactobacillales</taxon>
        <taxon>Enterococcaceae</taxon>
        <taxon>Vagococcus</taxon>
    </lineage>
</organism>
<keyword evidence="1" id="KW-0812">Transmembrane</keyword>
<dbReference type="EMBL" id="NGJT01000029">
    <property type="protein sequence ID" value="RST90858.1"/>
    <property type="molecule type" value="Genomic_DNA"/>
</dbReference>
<proteinExistence type="predicted"/>
<protein>
    <submittedName>
        <fullName evidence="2">Uncharacterized protein</fullName>
    </submittedName>
</protein>
<keyword evidence="1" id="KW-0472">Membrane</keyword>
<accession>A0A429ZAX8</accession>
<name>A0A429ZAX8_9ENTE</name>
<comment type="caution">
    <text evidence="2">The sequence shown here is derived from an EMBL/GenBank/DDBJ whole genome shotgun (WGS) entry which is preliminary data.</text>
</comment>
<reference evidence="2 3" key="1">
    <citation type="submission" date="2017-05" db="EMBL/GenBank/DDBJ databases">
        <title>Vagococcus spp. assemblies.</title>
        <authorList>
            <person name="Gulvik C.A."/>
        </authorList>
    </citation>
    <scope>NUCLEOTIDE SEQUENCE [LARGE SCALE GENOMIC DNA]</scope>
    <source>
        <strain evidence="2 3">SS1994</strain>
    </source>
</reference>